<evidence type="ECO:0000313" key="1">
    <source>
        <dbReference type="EMBL" id="MFD2892099.1"/>
    </source>
</evidence>
<reference evidence="2" key="1">
    <citation type="journal article" date="2019" name="Int. J. Syst. Evol. Microbiol.">
        <title>The Global Catalogue of Microorganisms (GCM) 10K type strain sequencing project: providing services to taxonomists for standard genome sequencing and annotation.</title>
        <authorList>
            <consortium name="The Broad Institute Genomics Platform"/>
            <consortium name="The Broad Institute Genome Sequencing Center for Infectious Disease"/>
            <person name="Wu L."/>
            <person name="Ma J."/>
        </authorList>
    </citation>
    <scope>NUCLEOTIDE SEQUENCE [LARGE SCALE GENOMIC DNA]</scope>
    <source>
        <strain evidence="2">KCTC 22671</strain>
    </source>
</reference>
<name>A0ABW5YM46_9FLAO</name>
<dbReference type="NCBIfam" id="NF033205">
    <property type="entry name" value="IPExxxVDY"/>
    <property type="match status" value="1"/>
</dbReference>
<protein>
    <submittedName>
        <fullName evidence="1">IPExxxVDY family protein</fullName>
    </submittedName>
</protein>
<dbReference type="RefSeq" id="WP_379811727.1">
    <property type="nucleotide sequence ID" value="NZ_JBHUPC010000013.1"/>
</dbReference>
<organism evidence="1 2">
    <name type="scientific">Flavobacterium chuncheonense</name>
    <dbReference type="NCBI Taxonomy" id="2026653"/>
    <lineage>
        <taxon>Bacteria</taxon>
        <taxon>Pseudomonadati</taxon>
        <taxon>Bacteroidota</taxon>
        <taxon>Flavobacteriia</taxon>
        <taxon>Flavobacteriales</taxon>
        <taxon>Flavobacteriaceae</taxon>
        <taxon>Flavobacterium</taxon>
    </lineage>
</organism>
<proteinExistence type="predicted"/>
<dbReference type="Proteomes" id="UP001597534">
    <property type="component" value="Unassembled WGS sequence"/>
</dbReference>
<evidence type="ECO:0000313" key="2">
    <source>
        <dbReference type="Proteomes" id="UP001597534"/>
    </source>
</evidence>
<dbReference type="EMBL" id="JBHUPC010000013">
    <property type="protein sequence ID" value="MFD2892099.1"/>
    <property type="molecule type" value="Genomic_DNA"/>
</dbReference>
<gene>
    <name evidence="1" type="ORF">ACFS5J_08765</name>
</gene>
<comment type="caution">
    <text evidence="1">The sequence shown here is derived from an EMBL/GenBank/DDBJ whole genome shotgun (WGS) entry which is preliminary data.</text>
</comment>
<dbReference type="InterPro" id="IPR047690">
    <property type="entry name" value="IPExxxVDY_fam"/>
</dbReference>
<keyword evidence="2" id="KW-1185">Reference proteome</keyword>
<accession>A0ABW5YM46</accession>
<sequence>MAIHKIQINDFISIDYELIAIHTSLEDNRLAYFLNQLLAIQLTKNNVNLEIKSKEGKSSFTHFCYEDVKLDIVWNLIENKTSIISFPSSGNGFFESIAMTSFVLPEFKKADFILKIENTESDFQIQNTIDTISKIKQVSLVYSIDQNKLKSKNNLIF</sequence>